<name>A0A1B0GDN4_GLOMM</name>
<dbReference type="PANTHER" id="PTHR21355">
    <property type="entry name" value="G-PROTEIN COUPLED RECEPTOR-ASSOCIATED PROTEIN LMBRD2"/>
    <property type="match status" value="1"/>
</dbReference>
<evidence type="ECO:0000256" key="2">
    <source>
        <dbReference type="ARBA" id="ARBA00010487"/>
    </source>
</evidence>
<evidence type="ECO:0000256" key="3">
    <source>
        <dbReference type="ARBA" id="ARBA00022692"/>
    </source>
</evidence>
<dbReference type="EMBL" id="CCAG010011981">
    <property type="status" value="NOT_ANNOTATED_CDS"/>
    <property type="molecule type" value="Genomic_DNA"/>
</dbReference>
<dbReference type="EnsemblMetazoa" id="GMOY011409-RA">
    <property type="protein sequence ID" value="GMOY011409-PA"/>
    <property type="gene ID" value="GMOY011409"/>
</dbReference>
<evidence type="ECO:0000256" key="1">
    <source>
        <dbReference type="ARBA" id="ARBA00004141"/>
    </source>
</evidence>
<reference evidence="6" key="1">
    <citation type="submission" date="2020-05" db="UniProtKB">
        <authorList>
            <consortium name="EnsemblMetazoa"/>
        </authorList>
    </citation>
    <scope>IDENTIFICATION</scope>
    <source>
        <strain evidence="6">Yale</strain>
    </source>
</reference>
<dbReference type="GO" id="GO:0016020">
    <property type="term" value="C:membrane"/>
    <property type="evidence" value="ECO:0007669"/>
    <property type="project" value="UniProtKB-SubCell"/>
</dbReference>
<evidence type="ECO:0000313" key="6">
    <source>
        <dbReference type="EnsemblMetazoa" id="GMOY011409-PA"/>
    </source>
</evidence>
<dbReference type="STRING" id="37546.A0A1B0GDN4"/>
<accession>A0A1B0GDN4</accession>
<comment type="similarity">
    <text evidence="2">Belongs to the LIMR family.</text>
</comment>
<proteinExistence type="inferred from homology"/>
<evidence type="ECO:0000256" key="5">
    <source>
        <dbReference type="ARBA" id="ARBA00023136"/>
    </source>
</evidence>
<organism evidence="6 7">
    <name type="scientific">Glossina morsitans morsitans</name>
    <name type="common">Savannah tsetse fly</name>
    <dbReference type="NCBI Taxonomy" id="37546"/>
    <lineage>
        <taxon>Eukaryota</taxon>
        <taxon>Metazoa</taxon>
        <taxon>Ecdysozoa</taxon>
        <taxon>Arthropoda</taxon>
        <taxon>Hexapoda</taxon>
        <taxon>Insecta</taxon>
        <taxon>Pterygota</taxon>
        <taxon>Neoptera</taxon>
        <taxon>Endopterygota</taxon>
        <taxon>Diptera</taxon>
        <taxon>Brachycera</taxon>
        <taxon>Muscomorpha</taxon>
        <taxon>Hippoboscoidea</taxon>
        <taxon>Glossinidae</taxon>
        <taxon>Glossina</taxon>
    </lineage>
</organism>
<protein>
    <submittedName>
        <fullName evidence="6">Uncharacterized protein</fullName>
    </submittedName>
</protein>
<keyword evidence="5" id="KW-0472">Membrane</keyword>
<dbReference type="AlphaFoldDB" id="A0A1B0GDN4"/>
<comment type="subcellular location">
    <subcellularLocation>
        <location evidence="1">Membrane</location>
        <topology evidence="1">Multi-pass membrane protein</topology>
    </subcellularLocation>
</comment>
<evidence type="ECO:0000256" key="4">
    <source>
        <dbReference type="ARBA" id="ARBA00022989"/>
    </source>
</evidence>
<keyword evidence="7" id="KW-1185">Reference proteome</keyword>
<sequence>MNKLGALRHNYALVEVPRSLWNNAKPGFIVQYAYFKLSKLNTEKVEAEENVDDVLESWQGWNELYALIRIHKQVIKSLQTLQRTEALGSVQVETVLHLEGVARNMNSPDRRFKSEFPHQRSKFGRILYSPVLHWYWACLLRSPFLKALCVLTAFMSGLVVWRRPVLSIFANILNVAKHNN</sequence>
<dbReference type="Pfam" id="PF04791">
    <property type="entry name" value="LMBR1"/>
    <property type="match status" value="1"/>
</dbReference>
<evidence type="ECO:0000313" key="7">
    <source>
        <dbReference type="Proteomes" id="UP000092444"/>
    </source>
</evidence>
<keyword evidence="4" id="KW-1133">Transmembrane helix</keyword>
<dbReference type="VEuPathDB" id="VectorBase:GMOY011409"/>
<keyword evidence="3" id="KW-0812">Transmembrane</keyword>
<dbReference type="Proteomes" id="UP000092444">
    <property type="component" value="Unassembled WGS sequence"/>
</dbReference>
<dbReference type="InterPro" id="IPR006876">
    <property type="entry name" value="LMBR1-like_membr_prot"/>
</dbReference>
<dbReference type="InterPro" id="IPR051584">
    <property type="entry name" value="GPCR-associated_LMBR1"/>
</dbReference>
<dbReference type="PANTHER" id="PTHR21355:SF0">
    <property type="entry name" value="G-PROTEIN COUPLED RECEPTOR-ASSOCIATED PROTEIN LMBRD2"/>
    <property type="match status" value="1"/>
</dbReference>